<name>A0A7X5R2U2_9MICO</name>
<protein>
    <submittedName>
        <fullName evidence="1">Uncharacterized protein</fullName>
    </submittedName>
</protein>
<organism evidence="1 2">
    <name type="scientific">Lysinibacter cavernae</name>
    <dbReference type="NCBI Taxonomy" id="1640652"/>
    <lineage>
        <taxon>Bacteria</taxon>
        <taxon>Bacillati</taxon>
        <taxon>Actinomycetota</taxon>
        <taxon>Actinomycetes</taxon>
        <taxon>Micrococcales</taxon>
        <taxon>Microbacteriaceae</taxon>
        <taxon>Lysinibacter</taxon>
    </lineage>
</organism>
<proteinExistence type="predicted"/>
<accession>A0A7X5R2U2</accession>
<evidence type="ECO:0000313" key="2">
    <source>
        <dbReference type="Proteomes" id="UP000541033"/>
    </source>
</evidence>
<keyword evidence="2" id="KW-1185">Reference proteome</keyword>
<comment type="caution">
    <text evidence="1">The sequence shown here is derived from an EMBL/GenBank/DDBJ whole genome shotgun (WGS) entry which is preliminary data.</text>
</comment>
<dbReference type="Proteomes" id="UP000541033">
    <property type="component" value="Unassembled WGS sequence"/>
</dbReference>
<evidence type="ECO:0000313" key="1">
    <source>
        <dbReference type="EMBL" id="NIH54377.1"/>
    </source>
</evidence>
<dbReference type="AlphaFoldDB" id="A0A7X5R2U2"/>
<gene>
    <name evidence="1" type="ORF">FHX76_002273</name>
</gene>
<reference evidence="1 2" key="1">
    <citation type="submission" date="2020-02" db="EMBL/GenBank/DDBJ databases">
        <title>Sequencing the genomes of 1000 actinobacteria strains.</title>
        <authorList>
            <person name="Klenk H.-P."/>
        </authorList>
    </citation>
    <scope>NUCLEOTIDE SEQUENCE [LARGE SCALE GENOMIC DNA]</scope>
    <source>
        <strain evidence="1 2">DSM 27960</strain>
    </source>
</reference>
<dbReference type="EMBL" id="JAAMOX010000002">
    <property type="protein sequence ID" value="NIH54377.1"/>
    <property type="molecule type" value="Genomic_DNA"/>
</dbReference>
<sequence length="53" mass="5794">MLRGGNGRVTQLSPRIRNALPKGGIRAALCRLPSVHAGKQAFRTLRDKRLTIA</sequence>